<sequence length="68" mass="7517">MRAMKKYVSVLEQGVFNNAGMAQTHIIHLKLCDKCVKETFLNALDLTLFLSTARDTGMIATGNNMPSI</sequence>
<proteinExistence type="predicted"/>
<accession>A0A8J3IEM4</accession>
<keyword evidence="2" id="KW-1185">Reference proteome</keyword>
<protein>
    <submittedName>
        <fullName evidence="1">Uncharacterized protein</fullName>
    </submittedName>
</protein>
<dbReference type="EMBL" id="BNJF01000011">
    <property type="protein sequence ID" value="GHO51367.1"/>
    <property type="molecule type" value="Genomic_DNA"/>
</dbReference>
<comment type="caution">
    <text evidence="1">The sequence shown here is derived from an EMBL/GenBank/DDBJ whole genome shotgun (WGS) entry which is preliminary data.</text>
</comment>
<organism evidence="1 2">
    <name type="scientific">Ktedonospora formicarum</name>
    <dbReference type="NCBI Taxonomy" id="2778364"/>
    <lineage>
        <taxon>Bacteria</taxon>
        <taxon>Bacillati</taxon>
        <taxon>Chloroflexota</taxon>
        <taxon>Ktedonobacteria</taxon>
        <taxon>Ktedonobacterales</taxon>
        <taxon>Ktedonobacteraceae</taxon>
        <taxon>Ktedonospora</taxon>
    </lineage>
</organism>
<name>A0A8J3IEM4_9CHLR</name>
<gene>
    <name evidence="1" type="ORF">KSX_95300</name>
</gene>
<dbReference type="Proteomes" id="UP000612362">
    <property type="component" value="Unassembled WGS sequence"/>
</dbReference>
<evidence type="ECO:0000313" key="2">
    <source>
        <dbReference type="Proteomes" id="UP000612362"/>
    </source>
</evidence>
<dbReference type="AlphaFoldDB" id="A0A8J3IEM4"/>
<reference evidence="1" key="1">
    <citation type="submission" date="2020-10" db="EMBL/GenBank/DDBJ databases">
        <title>Taxonomic study of unclassified bacteria belonging to the class Ktedonobacteria.</title>
        <authorList>
            <person name="Yabe S."/>
            <person name="Wang C.M."/>
            <person name="Zheng Y."/>
            <person name="Sakai Y."/>
            <person name="Cavaletti L."/>
            <person name="Monciardini P."/>
            <person name="Donadio S."/>
        </authorList>
    </citation>
    <scope>NUCLEOTIDE SEQUENCE</scope>
    <source>
        <strain evidence="1">SOSP1-1</strain>
    </source>
</reference>
<evidence type="ECO:0000313" key="1">
    <source>
        <dbReference type="EMBL" id="GHO51367.1"/>
    </source>
</evidence>